<dbReference type="PANTHER" id="PTHR11076:SF33">
    <property type="entry name" value="DNA POLYMERASE KAPPA"/>
    <property type="match status" value="1"/>
</dbReference>
<dbReference type="NCBIfam" id="NF002492">
    <property type="entry name" value="PRK01810.1"/>
    <property type="match status" value="1"/>
</dbReference>
<dbReference type="InterPro" id="IPR024728">
    <property type="entry name" value="PolY_HhH_motif"/>
</dbReference>
<dbReference type="InterPro" id="IPR050116">
    <property type="entry name" value="DNA_polymerase-Y"/>
</dbReference>
<feature type="domain" description="UmuC" evidence="6">
    <location>
        <begin position="11"/>
        <end position="192"/>
    </location>
</feature>
<keyword evidence="5" id="KW-0460">Magnesium</keyword>
<keyword evidence="5" id="KW-0227">DNA damage</keyword>
<dbReference type="InterPro" id="IPR022880">
    <property type="entry name" value="DNApol_IV"/>
</dbReference>
<gene>
    <name evidence="5" type="primary">dinB</name>
    <name evidence="7" type="ORF">L2716_08655</name>
</gene>
<keyword evidence="2 5" id="KW-0515">Mutator protein</keyword>
<evidence type="ECO:0000256" key="4">
    <source>
        <dbReference type="ARBA" id="ARBA00022932"/>
    </source>
</evidence>
<keyword evidence="5 7" id="KW-0808">Transferase</keyword>
<dbReference type="PROSITE" id="PS50173">
    <property type="entry name" value="UMUC"/>
    <property type="match status" value="1"/>
</dbReference>
<dbReference type="EC" id="2.7.7.7" evidence="5"/>
<dbReference type="InterPro" id="IPR043502">
    <property type="entry name" value="DNA/RNA_pol_sf"/>
</dbReference>
<keyword evidence="5" id="KW-0235">DNA replication</keyword>
<protein>
    <recommendedName>
        <fullName evidence="5">DNA polymerase IV</fullName>
        <shortName evidence="5">Pol IV</shortName>
        <ecNumber evidence="5">2.7.7.7</ecNumber>
    </recommendedName>
</protein>
<evidence type="ECO:0000256" key="2">
    <source>
        <dbReference type="ARBA" id="ARBA00022457"/>
    </source>
</evidence>
<keyword evidence="3 5" id="KW-0548">Nucleotidyltransferase</keyword>
<evidence type="ECO:0000256" key="5">
    <source>
        <dbReference type="HAMAP-Rule" id="MF_01113"/>
    </source>
</evidence>
<dbReference type="GO" id="GO:0003887">
    <property type="term" value="F:DNA-directed DNA polymerase activity"/>
    <property type="evidence" value="ECO:0007669"/>
    <property type="project" value="UniProtKB-EC"/>
</dbReference>
<reference evidence="7 8" key="1">
    <citation type="submission" date="2022-01" db="EMBL/GenBank/DDBJ databases">
        <title>Alkalihalobacillus sp. EGI L200015, a novel bacterium isolated from a salt lake sediment.</title>
        <authorList>
            <person name="Gao L."/>
            <person name="Fang B.-Z."/>
            <person name="Li W.-J."/>
        </authorList>
    </citation>
    <scope>NUCLEOTIDE SEQUENCE [LARGE SCALE GENOMIC DNA]</scope>
    <source>
        <strain evidence="7 8">KCTC 12718</strain>
    </source>
</reference>
<evidence type="ECO:0000259" key="6">
    <source>
        <dbReference type="PROSITE" id="PS50173"/>
    </source>
</evidence>
<comment type="function">
    <text evidence="5">Poorly processive, error-prone DNA polymerase involved in untargeted mutagenesis. Copies undamaged DNA at stalled replication forks, which arise in vivo from mismatched or misaligned primer ends. These misaligned primers can be extended by PolIV. Exhibits no 3'-5' exonuclease (proofreading) activity. May be involved in translesional synthesis, in conjunction with the beta clamp from PolIII.</text>
</comment>
<dbReference type="HAMAP" id="MF_01113">
    <property type="entry name" value="DNApol_IV"/>
    <property type="match status" value="1"/>
</dbReference>
<name>A0ABS9GYN5_9BACL</name>
<evidence type="ECO:0000313" key="8">
    <source>
        <dbReference type="Proteomes" id="UP001649381"/>
    </source>
</evidence>
<evidence type="ECO:0000313" key="7">
    <source>
        <dbReference type="EMBL" id="MCF6137799.1"/>
    </source>
</evidence>
<keyword evidence="5" id="KW-0963">Cytoplasm</keyword>
<feature type="active site" evidence="5">
    <location>
        <position position="112"/>
    </location>
</feature>
<feature type="site" description="Substrate discrimination" evidence="5">
    <location>
        <position position="20"/>
    </location>
</feature>
<evidence type="ECO:0000256" key="3">
    <source>
        <dbReference type="ARBA" id="ARBA00022695"/>
    </source>
</evidence>
<dbReference type="InterPro" id="IPR001126">
    <property type="entry name" value="UmuC"/>
</dbReference>
<dbReference type="Pfam" id="PF00817">
    <property type="entry name" value="IMS"/>
    <property type="match status" value="1"/>
</dbReference>
<dbReference type="Gene3D" id="3.30.70.270">
    <property type="match status" value="1"/>
</dbReference>
<dbReference type="Gene3D" id="3.30.1490.100">
    <property type="entry name" value="DNA polymerase, Y-family, little finger domain"/>
    <property type="match status" value="1"/>
</dbReference>
<dbReference type="CDD" id="cd03586">
    <property type="entry name" value="PolY_Pol_IV_kappa"/>
    <property type="match status" value="1"/>
</dbReference>
<keyword evidence="5" id="KW-0479">Metal-binding</keyword>
<dbReference type="RefSeq" id="WP_236333692.1">
    <property type="nucleotide sequence ID" value="NZ_JAKIJS010000001.1"/>
</dbReference>
<evidence type="ECO:0000256" key="1">
    <source>
        <dbReference type="ARBA" id="ARBA00010945"/>
    </source>
</evidence>
<dbReference type="Proteomes" id="UP001649381">
    <property type="component" value="Unassembled WGS sequence"/>
</dbReference>
<comment type="subcellular location">
    <subcellularLocation>
        <location evidence="5">Cytoplasm</location>
    </subcellularLocation>
</comment>
<comment type="subunit">
    <text evidence="5">Monomer.</text>
</comment>
<feature type="binding site" evidence="5">
    <location>
        <position position="111"/>
    </location>
    <ligand>
        <name>Mg(2+)</name>
        <dbReference type="ChEBI" id="CHEBI:18420"/>
    </ligand>
</feature>
<dbReference type="Pfam" id="PF11798">
    <property type="entry name" value="IMS_HHH"/>
    <property type="match status" value="1"/>
</dbReference>
<dbReference type="InterPro" id="IPR043128">
    <property type="entry name" value="Rev_trsase/Diguanyl_cyclase"/>
</dbReference>
<dbReference type="Gene3D" id="3.40.1170.60">
    <property type="match status" value="1"/>
</dbReference>
<dbReference type="Pfam" id="PF11799">
    <property type="entry name" value="IMS_C"/>
    <property type="match status" value="1"/>
</dbReference>
<dbReference type="SUPFAM" id="SSF100879">
    <property type="entry name" value="Lesion bypass DNA polymerase (Y-family), little finger domain"/>
    <property type="match status" value="1"/>
</dbReference>
<dbReference type="SUPFAM" id="SSF56672">
    <property type="entry name" value="DNA/RNA polymerases"/>
    <property type="match status" value="1"/>
</dbReference>
<comment type="similarity">
    <text evidence="1 5">Belongs to the DNA polymerase type-Y family.</text>
</comment>
<dbReference type="InterPro" id="IPR017961">
    <property type="entry name" value="DNA_pol_Y-fam_little_finger"/>
</dbReference>
<dbReference type="InterPro" id="IPR036775">
    <property type="entry name" value="DNA_pol_Y-fam_lit_finger_sf"/>
</dbReference>
<comment type="catalytic activity">
    <reaction evidence="5">
        <text>DNA(n) + a 2'-deoxyribonucleoside 5'-triphosphate = DNA(n+1) + diphosphate</text>
        <dbReference type="Rhea" id="RHEA:22508"/>
        <dbReference type="Rhea" id="RHEA-COMP:17339"/>
        <dbReference type="Rhea" id="RHEA-COMP:17340"/>
        <dbReference type="ChEBI" id="CHEBI:33019"/>
        <dbReference type="ChEBI" id="CHEBI:61560"/>
        <dbReference type="ChEBI" id="CHEBI:173112"/>
        <dbReference type="EC" id="2.7.7.7"/>
    </reaction>
</comment>
<dbReference type="PANTHER" id="PTHR11076">
    <property type="entry name" value="DNA REPAIR POLYMERASE UMUC / TRANSFERASE FAMILY MEMBER"/>
    <property type="match status" value="1"/>
</dbReference>
<proteinExistence type="inferred from homology"/>
<dbReference type="NCBIfam" id="NF002677">
    <property type="entry name" value="PRK02406.1"/>
    <property type="match status" value="1"/>
</dbReference>
<keyword evidence="4 5" id="KW-0239">DNA-directed DNA polymerase</keyword>
<sequence length="407" mass="46776">MLKKTSTARIILHIDMNSFYASVESALNPELRGKPLAIAGNVEERRGIVVTSSYEARAKGVKTTMPVWEAKKYCPELIVMPPSFDKYRKASQEMFDLLFEYTDLVEPISIDEGFMDITDIGMKSSPVQIAKEIQQRLHKEQHLPCSIGIAPNKFLAKMASDMKKPLGITILRKRELPEKLWPLPIEEMHGVGKKTMQKFHQIKVYTIGDLAEKDEKVVKLHLGRNGEKLWQRSRGIDDRDVDPDAASEFKSVGTSTTLPQNLLRIEQASNVLRDLSESLEQRLKRKNVMGYTIQLTIRYADRKTITRSHTLMNPVYKKEDILTVAHQLFKDHWNEEPVRLLGIAATQVIEKENATLQLDLFSYKEHRKDERLFDTLNDIHKRYGNRSIRKGIEKKGDKKHGNEGEIE</sequence>
<dbReference type="EMBL" id="JAKIJS010000001">
    <property type="protein sequence ID" value="MCF6137799.1"/>
    <property type="molecule type" value="Genomic_DNA"/>
</dbReference>
<keyword evidence="8" id="KW-1185">Reference proteome</keyword>
<keyword evidence="5" id="KW-0234">DNA repair</keyword>
<comment type="cofactor">
    <cofactor evidence="5">
        <name>Mg(2+)</name>
        <dbReference type="ChEBI" id="CHEBI:18420"/>
    </cofactor>
    <text evidence="5">Binds 2 magnesium ions per subunit.</text>
</comment>
<comment type="caution">
    <text evidence="7">The sequence shown here is derived from an EMBL/GenBank/DDBJ whole genome shotgun (WGS) entry which is preliminary data.</text>
</comment>
<organism evidence="7 8">
    <name type="scientific">Pseudalkalibacillus berkeleyi</name>
    <dbReference type="NCBI Taxonomy" id="1069813"/>
    <lineage>
        <taxon>Bacteria</taxon>
        <taxon>Bacillati</taxon>
        <taxon>Bacillota</taxon>
        <taxon>Bacilli</taxon>
        <taxon>Bacillales</taxon>
        <taxon>Fictibacillaceae</taxon>
        <taxon>Pseudalkalibacillus</taxon>
    </lineage>
</organism>
<dbReference type="Gene3D" id="1.10.150.20">
    <property type="entry name" value="5' to 3' exonuclease, C-terminal subdomain"/>
    <property type="match status" value="1"/>
</dbReference>
<feature type="binding site" evidence="5">
    <location>
        <position position="15"/>
    </location>
    <ligand>
        <name>Mg(2+)</name>
        <dbReference type="ChEBI" id="CHEBI:18420"/>
    </ligand>
</feature>
<accession>A0ABS9GYN5</accession>
<keyword evidence="5" id="KW-0238">DNA-binding</keyword>